<feature type="domain" description="RING-type" evidence="23">
    <location>
        <begin position="1546"/>
        <end position="1754"/>
    </location>
</feature>
<proteinExistence type="inferred from homology"/>
<feature type="domain" description="RING-type" evidence="20">
    <location>
        <begin position="1550"/>
        <end position="1592"/>
    </location>
</feature>
<evidence type="ECO:0000313" key="25">
    <source>
        <dbReference type="RefSeq" id="XP_022775002.1"/>
    </source>
</evidence>
<keyword evidence="11" id="KW-0833">Ubl conjugation pathway</keyword>
<dbReference type="InterPro" id="IPR011545">
    <property type="entry name" value="DEAD/DEAH_box_helicase_dom"/>
</dbReference>
<name>A0A6P6BD17_DURZI</name>
<dbReference type="Pfam" id="PF24637">
    <property type="entry name" value="RRM_DEAH11"/>
    <property type="match status" value="1"/>
</dbReference>
<dbReference type="Pfam" id="PF07717">
    <property type="entry name" value="OB_NTP_bind"/>
    <property type="match status" value="1"/>
</dbReference>
<dbReference type="Pfam" id="PF24641">
    <property type="entry name" value="KH_DEAH11_2nd"/>
    <property type="match status" value="1"/>
</dbReference>
<evidence type="ECO:0000256" key="17">
    <source>
        <dbReference type="ARBA" id="ARBA00047984"/>
    </source>
</evidence>
<dbReference type="SMART" id="SM00490">
    <property type="entry name" value="HELICc"/>
    <property type="match status" value="1"/>
</dbReference>
<sequence length="1759" mass="198599">MKNFSASSNHRQPPPLGGHKPCQQRHHSYQNDHHQRPDFRSVNNQYQRRSYPPPAPNDVGSTNSNILQRPNFIIQLLPDFSSPSSFPSKPNDLQTLISQLKPSPESFLIHTTGKIAASLCFREWTQTLSAILSLWSSRLDGSYHYTPNLISSFLVPSDTVELIQNLKTLFSNHIKGLMEGELVKKWQKRIEEKSDEIADVSGQMGKRHYPMGRFFDLNEKKKASMAERSMISKRLKEFKGGMRSLLRCLEDGEIGNEEEEEALEVFRVVGEFDWKRIHKLILREFRRLEDGLPIYAHRQEILTRIHGEQIMVLIGETGSGKSTQLVQFLADSGIAAHESIVCTQPRKIAAISLAERVREESIGCYDDNSVICYPAFSSAQQFDSKVIYMTDHCLLQHYMNDRNLSGISCIIVDEAHERSLNTDLLLALIKDLLVQRLDLRLIIMSATANANQLSDYFFGCGIFHVMGRNFPVDIRYVPCATEGTSGSCTVASYVSDVIRMVAEVHKAEKLGNILAFLTSQLEVEWACDNFEAPNAVVLPLHGKLSFEEQYRVFQNYPGKRKIVFATNIAETSLTIPGIKYVIDSGMVKESKFEPGTGMNVLKVCWISQSSANQRAGRAGRTEPGRCYRLYTASDFESMPPNQEPEIRRVHLGVAVLRILALGIKNVQSFDFVDAPTSKAIDMAARNLIQLGAIVENNGVFELTDDGRYLVKLGIEPRLGKLILSCFHCGLRREGLVLAAVMANATSIFCRVGNEDDKVKADCLKVKFCHRNGDLFTLLSVYKEWEALPYNRKNKWCWENSINAKSMWRCQDTVTELEICLQKELAVITPSYWLWDPHESTERDKILKVSILSSLAENVAMYSGYDPLGYQVALTEQHVKLHPSCSLLIFGQKPSWVVFGELLSITKQYLVCVTAFDFESLATLHPSPLFDAFKMESKRLQVKAMTGFGSTLLKKFCGKSNHNLRSLLSRIRTACMDERIGVEVNIDQNEILLFASSMDMQKVLAFVNEVLECERKWLLNECMEKPLFHGQSASPSMALFGAGAEIKHLEVDKRCLTVDIFHSDVNALEDKELLIFFEKYSNGIICSVHKSQANGQESDDKEKWGKITFLTPDAARKAAELDGVDFAGSALKVLPSVTSFGGDQKMFTFPAVNAKVCWPHRQSKGFGVVKCDRLDVGFIIDDFSNLVIGGKRIRCDVGMKSGDAVMIYGIDKELSEAEIWDSLQRATKRKIHDFFLVRGDAVENPTCGACEEALRREISPFMPKRNPHTYCCQVQVFQPEPKKTFMKALITFDGRLHLEAARALEQLEGKVLPGCLSWQKIRCQQLFHSSISCSSSVYAVIKKQLDSLLASFRHLKGVDCYLKANENGSYRLRISANATKTVAELRRPVEELMNGRTIKHSSLTPSILQHLFSRDGSNLMRSLERETRTYIFFDKHSLNVRVFGSPDDIAVAQQKLIQSLLSYHESKQLEVQLRGQRLPPDLMKEVVKKFGPDLHGLKEKIPGAEFTLSTRHHIISIRGDKEMKRKLEEIVLEIAETGKDFAERSDSEVTCPICLCEVEDGYQLEGCSHFFCRLCLVEQCESAIKNLDSFPICCAHQGCKVPILLTDLKSLLSTEKLEELFRASLGAFVACSGGTYRFCPSPDCPSVYRVADHETFGELFVCGACYAETCTRCHLEYHPYLSCEKYREFKEDPDSSLKEWCKGKEQVKACPVCGYIIEKIDGCNHVECKCGRHVCWVCLEFFSSSDDCYDHLRAVHMTII</sequence>
<dbReference type="FunFam" id="3.40.50.300:FF:001279">
    <property type="entry name" value="ATP-dependent RNA helicase DEAH12 chloroplastic"/>
    <property type="match status" value="1"/>
</dbReference>
<evidence type="ECO:0000259" key="20">
    <source>
        <dbReference type="PROSITE" id="PS50089"/>
    </source>
</evidence>
<dbReference type="GeneID" id="111316986"/>
<dbReference type="Pfam" id="PF24475">
    <property type="entry name" value="RBD_DEAH11"/>
    <property type="match status" value="1"/>
</dbReference>
<dbReference type="InterPro" id="IPR007502">
    <property type="entry name" value="Helicase-assoc_dom"/>
</dbReference>
<evidence type="ECO:0000259" key="23">
    <source>
        <dbReference type="PROSITE" id="PS51873"/>
    </source>
</evidence>
<organism evidence="24 25">
    <name type="scientific">Durio zibethinus</name>
    <name type="common">Durian</name>
    <dbReference type="NCBI Taxonomy" id="66656"/>
    <lineage>
        <taxon>Eukaryota</taxon>
        <taxon>Viridiplantae</taxon>
        <taxon>Streptophyta</taxon>
        <taxon>Embryophyta</taxon>
        <taxon>Tracheophyta</taxon>
        <taxon>Spermatophyta</taxon>
        <taxon>Magnoliopsida</taxon>
        <taxon>eudicotyledons</taxon>
        <taxon>Gunneridae</taxon>
        <taxon>Pentapetalae</taxon>
        <taxon>rosids</taxon>
        <taxon>malvids</taxon>
        <taxon>Malvales</taxon>
        <taxon>Malvaceae</taxon>
        <taxon>Helicteroideae</taxon>
        <taxon>Durio</taxon>
    </lineage>
</organism>
<dbReference type="InterPro" id="IPR001650">
    <property type="entry name" value="Helicase_C-like"/>
</dbReference>
<evidence type="ECO:0000256" key="11">
    <source>
        <dbReference type="ARBA" id="ARBA00022786"/>
    </source>
</evidence>
<dbReference type="FunFam" id="1.10.10.2130:FF:000001">
    <property type="entry name" value="Pre-mRNA-splicing factor ATP-dependent RNA helicase"/>
    <property type="match status" value="1"/>
</dbReference>
<dbReference type="GO" id="GO:0003723">
    <property type="term" value="F:RNA binding"/>
    <property type="evidence" value="ECO:0007669"/>
    <property type="project" value="TreeGrafter"/>
</dbReference>
<dbReference type="PROSITE" id="PS00028">
    <property type="entry name" value="ZINC_FINGER_C2H2_1"/>
    <property type="match status" value="1"/>
</dbReference>
<dbReference type="InterPro" id="IPR056246">
    <property type="entry name" value="KH_DEAH11/12_1st"/>
</dbReference>
<dbReference type="CDD" id="cd17917">
    <property type="entry name" value="DEXHc_RHA-like"/>
    <property type="match status" value="1"/>
</dbReference>
<keyword evidence="7" id="KW-0479">Metal-binding</keyword>
<dbReference type="Pfam" id="PF24471">
    <property type="entry name" value="KH_DEAH11"/>
    <property type="match status" value="1"/>
</dbReference>
<dbReference type="InterPro" id="IPR056244">
    <property type="entry name" value="RRM_DEAH11/12"/>
</dbReference>
<comment type="catalytic activity">
    <reaction evidence="17">
        <text>ATP + H2O = ADP + phosphate + H(+)</text>
        <dbReference type="Rhea" id="RHEA:13065"/>
        <dbReference type="ChEBI" id="CHEBI:15377"/>
        <dbReference type="ChEBI" id="CHEBI:15378"/>
        <dbReference type="ChEBI" id="CHEBI:30616"/>
        <dbReference type="ChEBI" id="CHEBI:43474"/>
        <dbReference type="ChEBI" id="CHEBI:456216"/>
        <dbReference type="EC" id="3.6.4.13"/>
    </reaction>
</comment>
<evidence type="ECO:0000256" key="3">
    <source>
        <dbReference type="ARBA" id="ARBA00012552"/>
    </source>
</evidence>
<dbReference type="GO" id="GO:0016740">
    <property type="term" value="F:transferase activity"/>
    <property type="evidence" value="ECO:0007669"/>
    <property type="project" value="UniProtKB-KW"/>
</dbReference>
<dbReference type="FunFam" id="3.40.50.300:FF:002114">
    <property type="entry name" value="ATP-dependent RNA helicase DEAH12 chloroplastic"/>
    <property type="match status" value="1"/>
</dbReference>
<keyword evidence="9" id="KW-0547">Nucleotide-binding</keyword>
<dbReference type="EC" id="3.6.4.13" evidence="3"/>
<dbReference type="SMART" id="SM00487">
    <property type="entry name" value="DEXDc"/>
    <property type="match status" value="1"/>
</dbReference>
<evidence type="ECO:0000256" key="15">
    <source>
        <dbReference type="ARBA" id="ARBA00022840"/>
    </source>
</evidence>
<evidence type="ECO:0000256" key="2">
    <source>
        <dbReference type="ARBA" id="ARBA00008792"/>
    </source>
</evidence>
<feature type="region of interest" description="Disordered" evidence="19">
    <location>
        <begin position="45"/>
        <end position="64"/>
    </location>
</feature>
<evidence type="ECO:0000256" key="4">
    <source>
        <dbReference type="ARBA" id="ARBA00022528"/>
    </source>
</evidence>
<dbReference type="InterPro" id="IPR027417">
    <property type="entry name" value="P-loop_NTPase"/>
</dbReference>
<dbReference type="InterPro" id="IPR001841">
    <property type="entry name" value="Znf_RING"/>
</dbReference>
<dbReference type="SMART" id="SM00847">
    <property type="entry name" value="HA2"/>
    <property type="match status" value="1"/>
</dbReference>
<dbReference type="Pfam" id="PF01485">
    <property type="entry name" value="IBR"/>
    <property type="match status" value="1"/>
</dbReference>
<reference evidence="25" key="1">
    <citation type="submission" date="2025-08" db="UniProtKB">
        <authorList>
            <consortium name="RefSeq"/>
        </authorList>
    </citation>
    <scope>IDENTIFICATION</scope>
    <source>
        <tissue evidence="25">Fruit stalk</tissue>
    </source>
</reference>
<dbReference type="InterPro" id="IPR056247">
    <property type="entry name" value="KH_DEAH11/12_2nd"/>
</dbReference>
<dbReference type="SUPFAM" id="SSF52540">
    <property type="entry name" value="P-loop containing nucleoside triphosphate hydrolases"/>
    <property type="match status" value="1"/>
</dbReference>
<dbReference type="InterPro" id="IPR011709">
    <property type="entry name" value="DEAD-box_helicase_OB_fold"/>
</dbReference>
<dbReference type="PROSITE" id="PS50089">
    <property type="entry name" value="ZF_RING_2"/>
    <property type="match status" value="1"/>
</dbReference>
<evidence type="ECO:0000256" key="8">
    <source>
        <dbReference type="ARBA" id="ARBA00022737"/>
    </source>
</evidence>
<feature type="region of interest" description="Disordered" evidence="19">
    <location>
        <begin position="1"/>
        <end position="38"/>
    </location>
</feature>
<dbReference type="FunFam" id="1.20.120.1750:FF:000020">
    <property type="entry name" value="ATP-dependent RNA helicase DEAH12 chloroplastic"/>
    <property type="match status" value="1"/>
</dbReference>
<dbReference type="InterPro" id="IPR002464">
    <property type="entry name" value="DNA/RNA_helicase_DEAH_CS"/>
</dbReference>
<dbReference type="InterPro" id="IPR042035">
    <property type="entry name" value="DEAH_win-hel_dom"/>
</dbReference>
<comment type="subcellular location">
    <subcellularLocation>
        <location evidence="1">Plastid</location>
        <location evidence="1">Chloroplast</location>
    </subcellularLocation>
</comment>
<dbReference type="PROSITE" id="PS00690">
    <property type="entry name" value="DEAH_ATP_HELICASE"/>
    <property type="match status" value="1"/>
</dbReference>
<evidence type="ECO:0000256" key="5">
    <source>
        <dbReference type="ARBA" id="ARBA00022640"/>
    </source>
</evidence>
<feature type="domain" description="Helicase ATP-binding" evidence="21">
    <location>
        <begin position="302"/>
        <end position="466"/>
    </location>
</feature>
<dbReference type="PROSITE" id="PS00518">
    <property type="entry name" value="ZF_RING_1"/>
    <property type="match status" value="1"/>
</dbReference>
<dbReference type="InterPro" id="IPR002867">
    <property type="entry name" value="IBR_dom"/>
</dbReference>
<dbReference type="Gene3D" id="1.10.10.2130">
    <property type="entry name" value="DEAH helicase family, winged-helix domain"/>
    <property type="match status" value="1"/>
</dbReference>
<dbReference type="InterPro" id="IPR056248">
    <property type="entry name" value="RBD_DEAH11/12"/>
</dbReference>
<evidence type="ECO:0000256" key="1">
    <source>
        <dbReference type="ARBA" id="ARBA00004229"/>
    </source>
</evidence>
<dbReference type="InterPro" id="IPR044066">
    <property type="entry name" value="TRIAD_supradom"/>
</dbReference>
<dbReference type="PROSITE" id="PS51873">
    <property type="entry name" value="TRIAD"/>
    <property type="match status" value="1"/>
</dbReference>
<accession>A0A6P6BD17</accession>
<dbReference type="InterPro" id="IPR013087">
    <property type="entry name" value="Znf_C2H2_type"/>
</dbReference>
<evidence type="ECO:0000256" key="12">
    <source>
        <dbReference type="ARBA" id="ARBA00022801"/>
    </source>
</evidence>
<dbReference type="CDD" id="cd22585">
    <property type="entry name" value="Rcat_RBR_DEAH12-like"/>
    <property type="match status" value="1"/>
</dbReference>
<dbReference type="SUPFAM" id="SSF57850">
    <property type="entry name" value="RING/U-box"/>
    <property type="match status" value="3"/>
</dbReference>
<keyword evidence="14" id="KW-0862">Zinc</keyword>
<evidence type="ECO:0000256" key="13">
    <source>
        <dbReference type="ARBA" id="ARBA00022806"/>
    </source>
</evidence>
<dbReference type="InterPro" id="IPR017907">
    <property type="entry name" value="Znf_RING_CS"/>
</dbReference>
<dbReference type="CDD" id="cd18791">
    <property type="entry name" value="SF2_C_RHA"/>
    <property type="match status" value="1"/>
</dbReference>
<dbReference type="Gene3D" id="3.30.40.10">
    <property type="entry name" value="Zinc/RING finger domain, C3HC4 (zinc finger)"/>
    <property type="match status" value="1"/>
</dbReference>
<evidence type="ECO:0000256" key="9">
    <source>
        <dbReference type="ARBA" id="ARBA00022741"/>
    </source>
</evidence>
<dbReference type="Pfam" id="PF24638">
    <property type="entry name" value="KH_DEAH11_1st"/>
    <property type="match status" value="1"/>
</dbReference>
<dbReference type="GO" id="GO:0016787">
    <property type="term" value="F:hydrolase activity"/>
    <property type="evidence" value="ECO:0007669"/>
    <property type="project" value="UniProtKB-KW"/>
</dbReference>
<dbReference type="InterPro" id="IPR014001">
    <property type="entry name" value="Helicase_ATP-bd"/>
</dbReference>
<dbReference type="OrthoDB" id="10009520at2759"/>
<keyword evidence="4" id="KW-0150">Chloroplast</keyword>
<dbReference type="RefSeq" id="XP_022775002.1">
    <property type="nucleotide sequence ID" value="XM_022919267.1"/>
</dbReference>
<feature type="compositionally biased region" description="Polar residues" evidence="19">
    <location>
        <begin position="1"/>
        <end position="11"/>
    </location>
</feature>
<keyword evidence="12" id="KW-0378">Hydrolase</keyword>
<evidence type="ECO:0000256" key="18">
    <source>
        <dbReference type="PROSITE-ProRule" id="PRU00175"/>
    </source>
</evidence>
<dbReference type="Proteomes" id="UP000515121">
    <property type="component" value="Unplaced"/>
</dbReference>
<keyword evidence="24" id="KW-1185">Reference proteome</keyword>
<keyword evidence="15" id="KW-0067">ATP-binding</keyword>
<evidence type="ECO:0000256" key="10">
    <source>
        <dbReference type="ARBA" id="ARBA00022771"/>
    </source>
</evidence>
<keyword evidence="13" id="KW-0347">Helicase</keyword>
<gene>
    <name evidence="25" type="primary">LOC111316986</name>
</gene>
<feature type="domain" description="Helicase C-terminal" evidence="22">
    <location>
        <begin position="496"/>
        <end position="662"/>
    </location>
</feature>
<dbReference type="Pfam" id="PF00270">
    <property type="entry name" value="DEAD"/>
    <property type="match status" value="1"/>
</dbReference>
<keyword evidence="8" id="KW-0677">Repeat</keyword>
<feature type="compositionally biased region" description="Basic and acidic residues" evidence="19">
    <location>
        <begin position="29"/>
        <end position="38"/>
    </location>
</feature>
<dbReference type="CDD" id="cd20335">
    <property type="entry name" value="BRcat_RBR"/>
    <property type="match status" value="1"/>
</dbReference>
<dbReference type="Gene3D" id="1.20.120.1750">
    <property type="match status" value="1"/>
</dbReference>
<dbReference type="PANTHER" id="PTHR18934:SF81">
    <property type="entry name" value="ATP-DEPENDENT RNA HELICASE DEAH11, CHLOROPLASTIC-RELATED"/>
    <property type="match status" value="1"/>
</dbReference>
<dbReference type="PANTHER" id="PTHR18934">
    <property type="entry name" value="ATP-DEPENDENT RNA HELICASE"/>
    <property type="match status" value="1"/>
</dbReference>
<dbReference type="Pfam" id="PF00271">
    <property type="entry name" value="Helicase_C"/>
    <property type="match status" value="1"/>
</dbReference>
<evidence type="ECO:0000256" key="16">
    <source>
        <dbReference type="ARBA" id="ARBA00022946"/>
    </source>
</evidence>
<keyword evidence="6" id="KW-0808">Transferase</keyword>
<dbReference type="GO" id="GO:0009507">
    <property type="term" value="C:chloroplast"/>
    <property type="evidence" value="ECO:0007669"/>
    <property type="project" value="UniProtKB-SubCell"/>
</dbReference>
<evidence type="ECO:0000256" key="6">
    <source>
        <dbReference type="ARBA" id="ARBA00022679"/>
    </source>
</evidence>
<evidence type="ECO:0000313" key="24">
    <source>
        <dbReference type="Proteomes" id="UP000515121"/>
    </source>
</evidence>
<dbReference type="InterPro" id="IPR056245">
    <property type="entry name" value="KH_DEAH11/12"/>
</dbReference>
<dbReference type="InterPro" id="IPR013083">
    <property type="entry name" value="Znf_RING/FYVE/PHD"/>
</dbReference>
<keyword evidence="10 18" id="KW-0863">Zinc-finger</keyword>
<dbReference type="PROSITE" id="PS51192">
    <property type="entry name" value="HELICASE_ATP_BIND_1"/>
    <property type="match status" value="1"/>
</dbReference>
<evidence type="ECO:0000256" key="7">
    <source>
        <dbReference type="ARBA" id="ARBA00022723"/>
    </source>
</evidence>
<evidence type="ECO:0000259" key="21">
    <source>
        <dbReference type="PROSITE" id="PS51192"/>
    </source>
</evidence>
<keyword evidence="5" id="KW-0934">Plastid</keyword>
<keyword evidence="16" id="KW-0809">Transit peptide</keyword>
<dbReference type="GO" id="GO:0005524">
    <property type="term" value="F:ATP binding"/>
    <property type="evidence" value="ECO:0007669"/>
    <property type="project" value="UniProtKB-KW"/>
</dbReference>
<dbReference type="KEGG" id="dzi:111316986"/>
<evidence type="ECO:0000259" key="22">
    <source>
        <dbReference type="PROSITE" id="PS51194"/>
    </source>
</evidence>
<dbReference type="Gene3D" id="3.40.50.300">
    <property type="entry name" value="P-loop containing nucleotide triphosphate hydrolases"/>
    <property type="match status" value="2"/>
</dbReference>
<dbReference type="GO" id="GO:0008270">
    <property type="term" value="F:zinc ion binding"/>
    <property type="evidence" value="ECO:0007669"/>
    <property type="project" value="UniProtKB-KW"/>
</dbReference>
<dbReference type="PROSITE" id="PS51194">
    <property type="entry name" value="HELICASE_CTER"/>
    <property type="match status" value="1"/>
</dbReference>
<evidence type="ECO:0000256" key="14">
    <source>
        <dbReference type="ARBA" id="ARBA00022833"/>
    </source>
</evidence>
<dbReference type="SMART" id="SM00647">
    <property type="entry name" value="IBR"/>
    <property type="match status" value="2"/>
</dbReference>
<protein>
    <recommendedName>
        <fullName evidence="3">RNA helicase</fullName>
        <ecNumber evidence="3">3.6.4.13</ecNumber>
    </recommendedName>
</protein>
<dbReference type="GO" id="GO:0003724">
    <property type="term" value="F:RNA helicase activity"/>
    <property type="evidence" value="ECO:0007669"/>
    <property type="project" value="UniProtKB-EC"/>
</dbReference>
<evidence type="ECO:0000256" key="19">
    <source>
        <dbReference type="SAM" id="MobiDB-lite"/>
    </source>
</evidence>
<comment type="similarity">
    <text evidence="2">Belongs to the DEAD box helicase family. DEAH subfamily.</text>
</comment>